<dbReference type="PROSITE" id="PS51186">
    <property type="entry name" value="GNAT"/>
    <property type="match status" value="1"/>
</dbReference>
<dbReference type="Gene3D" id="3.40.630.30">
    <property type="match status" value="1"/>
</dbReference>
<proteinExistence type="predicted"/>
<evidence type="ECO:0000256" key="1">
    <source>
        <dbReference type="ARBA" id="ARBA00022679"/>
    </source>
</evidence>
<dbReference type="PANTHER" id="PTHR43877">
    <property type="entry name" value="AMINOALKYLPHOSPHONATE N-ACETYLTRANSFERASE-RELATED-RELATED"/>
    <property type="match status" value="1"/>
</dbReference>
<evidence type="ECO:0000256" key="2">
    <source>
        <dbReference type="ARBA" id="ARBA00023315"/>
    </source>
</evidence>
<dbReference type="InterPro" id="IPR016181">
    <property type="entry name" value="Acyl_CoA_acyltransferase"/>
</dbReference>
<evidence type="ECO:0000313" key="4">
    <source>
        <dbReference type="EMBL" id="UVI34473.1"/>
    </source>
</evidence>
<sequence length="175" mass="18722">MSIELMPAAGLSEADVQRVAELFGRLVEAGAALGWVEAPLRAEIAELVADLASGVDDGETSAAIARTGDEIVGFAYWRRYARPTHRPHVDIEKVGVDPRAQGTGAGRGLMDALIASAREQGTEVVTLDLREDNAAAIGLYESLGFRLCGRLPRFVAVGAQRFDTLLYALDLRSGR</sequence>
<organism evidence="4 5">
    <name type="scientific">Brevibacterium spongiae</name>
    <dbReference type="NCBI Taxonomy" id="2909672"/>
    <lineage>
        <taxon>Bacteria</taxon>
        <taxon>Bacillati</taxon>
        <taxon>Actinomycetota</taxon>
        <taxon>Actinomycetes</taxon>
        <taxon>Micrococcales</taxon>
        <taxon>Brevibacteriaceae</taxon>
        <taxon>Brevibacterium</taxon>
    </lineage>
</organism>
<dbReference type="Proteomes" id="UP001064879">
    <property type="component" value="Chromosome"/>
</dbReference>
<dbReference type="InterPro" id="IPR000182">
    <property type="entry name" value="GNAT_dom"/>
</dbReference>
<dbReference type="SUPFAM" id="SSF55729">
    <property type="entry name" value="Acyl-CoA N-acyltransferases (Nat)"/>
    <property type="match status" value="1"/>
</dbReference>
<reference evidence="4" key="1">
    <citation type="submission" date="2022-03" db="EMBL/GenBank/DDBJ databases">
        <title>Brevibacterium spongiae sp. nov., isolated from marine sponge.</title>
        <authorList>
            <person name="Li Z."/>
            <person name="Zhang M."/>
        </authorList>
    </citation>
    <scope>NUCLEOTIDE SEQUENCE</scope>
    <source>
        <strain evidence="4">WHS-Z9</strain>
    </source>
</reference>
<feature type="domain" description="N-acetyltransferase" evidence="3">
    <location>
        <begin position="6"/>
        <end position="172"/>
    </location>
</feature>
<protein>
    <submittedName>
        <fullName evidence="4">GNAT family N-acetyltransferase</fullName>
    </submittedName>
</protein>
<keyword evidence="1" id="KW-0808">Transferase</keyword>
<keyword evidence="5" id="KW-1185">Reference proteome</keyword>
<dbReference type="RefSeq" id="WP_265417155.1">
    <property type="nucleotide sequence ID" value="NZ_CP093443.1"/>
</dbReference>
<keyword evidence="2" id="KW-0012">Acyltransferase</keyword>
<accession>A0ABY5SMN7</accession>
<name>A0ABY5SMN7_9MICO</name>
<evidence type="ECO:0000313" key="5">
    <source>
        <dbReference type="Proteomes" id="UP001064879"/>
    </source>
</evidence>
<gene>
    <name evidence="4" type="ORF">L1F31_09985</name>
</gene>
<evidence type="ECO:0000259" key="3">
    <source>
        <dbReference type="PROSITE" id="PS51186"/>
    </source>
</evidence>
<dbReference type="CDD" id="cd04301">
    <property type="entry name" value="NAT_SF"/>
    <property type="match status" value="1"/>
</dbReference>
<dbReference type="Pfam" id="PF00583">
    <property type="entry name" value="Acetyltransf_1"/>
    <property type="match status" value="1"/>
</dbReference>
<dbReference type="InterPro" id="IPR050832">
    <property type="entry name" value="Bact_Acetyltransf"/>
</dbReference>
<dbReference type="EMBL" id="CP093443">
    <property type="protein sequence ID" value="UVI34473.1"/>
    <property type="molecule type" value="Genomic_DNA"/>
</dbReference>